<dbReference type="EMBL" id="QVEV01000038">
    <property type="protein sequence ID" value="RGC11316.1"/>
    <property type="molecule type" value="Genomic_DNA"/>
</dbReference>
<evidence type="ECO:0000313" key="2">
    <source>
        <dbReference type="Proteomes" id="UP000260025"/>
    </source>
</evidence>
<dbReference type="InterPro" id="IPR001451">
    <property type="entry name" value="Hexapep"/>
</dbReference>
<dbReference type="PANTHER" id="PTHR13061:SF29">
    <property type="entry name" value="GAMMA CARBONIC ANHYDRASE-LIKE 1, MITOCHONDRIAL-RELATED"/>
    <property type="match status" value="1"/>
</dbReference>
<reference evidence="1 2" key="1">
    <citation type="submission" date="2018-08" db="EMBL/GenBank/DDBJ databases">
        <title>A genome reference for cultivated species of the human gut microbiota.</title>
        <authorList>
            <person name="Zou Y."/>
            <person name="Xue W."/>
            <person name="Luo G."/>
        </authorList>
    </citation>
    <scope>NUCLEOTIDE SEQUENCE [LARGE SCALE GENOMIC DNA]</scope>
    <source>
        <strain evidence="1 2">OF01-2LB</strain>
    </source>
</reference>
<comment type="caution">
    <text evidence="1">The sequence shown here is derived from an EMBL/GenBank/DDBJ whole genome shotgun (WGS) entry which is preliminary data.</text>
</comment>
<dbReference type="AlphaFoldDB" id="A0A3E2VKR0"/>
<dbReference type="SUPFAM" id="SSF51161">
    <property type="entry name" value="Trimeric LpxA-like enzymes"/>
    <property type="match status" value="1"/>
</dbReference>
<dbReference type="CDD" id="cd04645">
    <property type="entry name" value="LbH_gamma_CA_like"/>
    <property type="match status" value="1"/>
</dbReference>
<name>A0A3E2VKR0_CLOIN</name>
<protein>
    <submittedName>
        <fullName evidence="1">Gamma carbonic anhydrase family protein</fullName>
    </submittedName>
</protein>
<gene>
    <name evidence="1" type="ORF">DXA38_18585</name>
</gene>
<dbReference type="InterPro" id="IPR011004">
    <property type="entry name" value="Trimer_LpxA-like_sf"/>
</dbReference>
<dbReference type="Proteomes" id="UP000260025">
    <property type="component" value="Unassembled WGS sequence"/>
</dbReference>
<accession>A0A3E2VKR0</accession>
<evidence type="ECO:0000313" key="1">
    <source>
        <dbReference type="EMBL" id="RGC11316.1"/>
    </source>
</evidence>
<proteinExistence type="predicted"/>
<dbReference type="Pfam" id="PF00132">
    <property type="entry name" value="Hexapep"/>
    <property type="match status" value="1"/>
</dbReference>
<organism evidence="1 2">
    <name type="scientific">Clostridium innocuum</name>
    <dbReference type="NCBI Taxonomy" id="1522"/>
    <lineage>
        <taxon>Bacteria</taxon>
        <taxon>Bacillati</taxon>
        <taxon>Bacillota</taxon>
        <taxon>Clostridia</taxon>
        <taxon>Eubacteriales</taxon>
        <taxon>Clostridiaceae</taxon>
        <taxon>Clostridium</taxon>
    </lineage>
</organism>
<dbReference type="RefSeq" id="WP_117444495.1">
    <property type="nucleotide sequence ID" value="NZ_JAJFEN010000013.1"/>
</dbReference>
<dbReference type="Gene3D" id="2.160.10.10">
    <property type="entry name" value="Hexapeptide repeat proteins"/>
    <property type="match status" value="1"/>
</dbReference>
<dbReference type="InterPro" id="IPR047324">
    <property type="entry name" value="LbH_gamma_CA-like"/>
</dbReference>
<dbReference type="OrthoDB" id="9803036at2"/>
<sequence length="170" mass="18486">MILPYRDKQPLIEETAYVSSNATVIGDVTLEKGSSIWFHSVVRGDKDHIHIGEDSNIQDNCTLHTDPKHLLQIGKRVTVGHNAVLHGCIVEDEVLIGMGAVVLNGAHIGRHSIIGAGALVKEGQQIPENSLAVGSPARIIRKCSEEQVKEILENAAHYAQLGSEYKKIDV</sequence>
<dbReference type="InterPro" id="IPR050484">
    <property type="entry name" value="Transf_Hexapept/Carb_Anhydrase"/>
</dbReference>
<dbReference type="PANTHER" id="PTHR13061">
    <property type="entry name" value="DYNACTIN SUBUNIT P25"/>
    <property type="match status" value="1"/>
</dbReference>